<protein>
    <submittedName>
        <fullName evidence="3">Origin recognition complex subunit 4</fullName>
    </submittedName>
</protein>
<dbReference type="WBParaSite" id="TTAC_0000273001-mRNA-1">
    <property type="protein sequence ID" value="TTAC_0000273001-mRNA-1"/>
    <property type="gene ID" value="TTAC_0000273001"/>
</dbReference>
<dbReference type="Proteomes" id="UP000274429">
    <property type="component" value="Unassembled WGS sequence"/>
</dbReference>
<dbReference type="AlphaFoldDB" id="A0A0R3WPP0"/>
<dbReference type="OrthoDB" id="6270512at2759"/>
<name>A0A0R3WPP0_HYDTA</name>
<organism evidence="3">
    <name type="scientific">Hydatigena taeniaeformis</name>
    <name type="common">Feline tapeworm</name>
    <name type="synonym">Taenia taeniaeformis</name>
    <dbReference type="NCBI Taxonomy" id="6205"/>
    <lineage>
        <taxon>Eukaryota</taxon>
        <taxon>Metazoa</taxon>
        <taxon>Spiralia</taxon>
        <taxon>Lophotrochozoa</taxon>
        <taxon>Platyhelminthes</taxon>
        <taxon>Cestoda</taxon>
        <taxon>Eucestoda</taxon>
        <taxon>Cyclophyllidea</taxon>
        <taxon>Taeniidae</taxon>
        <taxon>Hydatigera</taxon>
    </lineage>
</organism>
<accession>A0A0R3WPP0</accession>
<evidence type="ECO:0000313" key="3">
    <source>
        <dbReference type="WBParaSite" id="TTAC_0000273001-mRNA-1"/>
    </source>
</evidence>
<reference evidence="3" key="1">
    <citation type="submission" date="2017-02" db="UniProtKB">
        <authorList>
            <consortium name="WormBaseParasite"/>
        </authorList>
    </citation>
    <scope>IDENTIFICATION</scope>
</reference>
<gene>
    <name evidence="1" type="ORF">TTAC_LOCUS2715</name>
</gene>
<keyword evidence="2" id="KW-1185">Reference proteome</keyword>
<dbReference type="EMBL" id="UYWX01001424">
    <property type="protein sequence ID" value="VDM20971.1"/>
    <property type="molecule type" value="Genomic_DNA"/>
</dbReference>
<sequence length="523" mass="60171">MESSGEYEREEVAVLVERERTGDTKRALEDVRTKVMSTMAEKEGCITNVNGVLVYTSFTSEYRSLFQSNEDDLKTFVRQLLHQAHNENFDQIIFLVGKRQEPTFRLCQVICEEASHLLATTKELIHNVLLIAEKLVGRQELTLRGIEFLFSRDCRLVDVSAIALLSTCTSTSLLFENPLLCALNFYINPRLKSLSSSSKDLSEIVQFQLLIMSAGFTPQEIISLYRLLLSIAAIRTLKYLNSGCSTHCGRLQTLPEDIYASIQKHILRGESFKSPPLSSFTANDVAHLIGVDEKAFNNLMFSKSTWEEPTRRGLISRQFWRYLHLRRRRMFPSSITAFSQNDSGFFEDFTSCRKRNRWMWNQKQPTRNQRHYFKRRPSKTNPLGIHHLQYQKHVFLPKHHGRPKPNRTVVEVLCRRLHVLCVSMVFNKLNSLLRASLNKEFSGRGIRVKVYNLIPSSKSLVSNALLDLLHARFMKTKRESSDSSPQAPHMRQWSSIALPPETSDLPLVAVEAVYTAQVDFNNH</sequence>
<proteinExistence type="predicted"/>
<reference evidence="1 2" key="2">
    <citation type="submission" date="2018-11" db="EMBL/GenBank/DDBJ databases">
        <authorList>
            <consortium name="Pathogen Informatics"/>
        </authorList>
    </citation>
    <scope>NUCLEOTIDE SEQUENCE [LARGE SCALE GENOMIC DNA]</scope>
</reference>
<evidence type="ECO:0000313" key="1">
    <source>
        <dbReference type="EMBL" id="VDM20971.1"/>
    </source>
</evidence>
<evidence type="ECO:0000313" key="2">
    <source>
        <dbReference type="Proteomes" id="UP000274429"/>
    </source>
</evidence>